<dbReference type="GeneID" id="99651219"/>
<dbReference type="Gene3D" id="1.20.81.30">
    <property type="entry name" value="Type II secretion system (T2SS), domain F"/>
    <property type="match status" value="1"/>
</dbReference>
<feature type="domain" description="Type II secretion system protein GspF" evidence="7">
    <location>
        <begin position="152"/>
        <end position="278"/>
    </location>
</feature>
<evidence type="ECO:0000256" key="1">
    <source>
        <dbReference type="ARBA" id="ARBA00004651"/>
    </source>
</evidence>
<sequence>MVIYAMAGGAALCVLMGILGLALLTADQRVATSAVPVAGKPDKNETFVLDVIADRLGRPFTSMTMELLGPWRPKIRKRIDAAGRPGGMTVETYSRRTAGYTVLFGLLGLLLIVNGQPLFGILAFFGSLQTELVLYSKRAARQDNIQRSMPDFLDVLAVTVSAGLSFRLALSRVAESMPGPLAEEFMVALRQMELGTPRREAFEDLRNRNSSEAVNLFVTAILQAEELGAPLGTALVDIGADMRRESAQWAKRKAQRTTPKITAITMSMTLPALMLVVLGALFIGSGMGGASGLFGQ</sequence>
<feature type="transmembrane region" description="Helical" evidence="6">
    <location>
        <begin position="261"/>
        <end position="283"/>
    </location>
</feature>
<dbReference type="Pfam" id="PF00482">
    <property type="entry name" value="T2SSF"/>
    <property type="match status" value="1"/>
</dbReference>
<evidence type="ECO:0000256" key="3">
    <source>
        <dbReference type="ARBA" id="ARBA00022692"/>
    </source>
</evidence>
<dbReference type="PANTHER" id="PTHR35007:SF2">
    <property type="entry name" value="PILUS ASSEMBLE PROTEIN"/>
    <property type="match status" value="1"/>
</dbReference>
<accession>A0A1I5D995</accession>
<evidence type="ECO:0000313" key="10">
    <source>
        <dbReference type="Proteomes" id="UP000183413"/>
    </source>
</evidence>
<gene>
    <name evidence="9" type="ORF">SAMN04489713_103549</name>
</gene>
<dbReference type="Pfam" id="PF19359">
    <property type="entry name" value="DUF5936"/>
    <property type="match status" value="1"/>
</dbReference>
<dbReference type="OrthoDB" id="3362351at2"/>
<evidence type="ECO:0000256" key="5">
    <source>
        <dbReference type="ARBA" id="ARBA00023136"/>
    </source>
</evidence>
<dbReference type="GO" id="GO:0005886">
    <property type="term" value="C:plasma membrane"/>
    <property type="evidence" value="ECO:0007669"/>
    <property type="project" value="UniProtKB-SubCell"/>
</dbReference>
<dbReference type="AlphaFoldDB" id="A0A1I5D995"/>
<dbReference type="STRING" id="1993.SAMN04489713_103549"/>
<dbReference type="InterPro" id="IPR042094">
    <property type="entry name" value="T2SS_GspF_sf"/>
</dbReference>
<proteinExistence type="predicted"/>
<evidence type="ECO:0000256" key="6">
    <source>
        <dbReference type="SAM" id="Phobius"/>
    </source>
</evidence>
<keyword evidence="10" id="KW-1185">Reference proteome</keyword>
<dbReference type="PANTHER" id="PTHR35007">
    <property type="entry name" value="INTEGRAL MEMBRANE PROTEIN-RELATED"/>
    <property type="match status" value="1"/>
</dbReference>
<evidence type="ECO:0000313" key="9">
    <source>
        <dbReference type="EMBL" id="SFN95824.1"/>
    </source>
</evidence>
<keyword evidence="3 6" id="KW-0812">Transmembrane</keyword>
<keyword evidence="4 6" id="KW-1133">Transmembrane helix</keyword>
<dbReference type="InterPro" id="IPR018076">
    <property type="entry name" value="T2SS_GspF_dom"/>
</dbReference>
<feature type="transmembrane region" description="Helical" evidence="6">
    <location>
        <begin position="6"/>
        <end position="24"/>
    </location>
</feature>
<feature type="transmembrane region" description="Helical" evidence="6">
    <location>
        <begin position="102"/>
        <end position="125"/>
    </location>
</feature>
<dbReference type="InParanoid" id="A0A1I5D995"/>
<keyword evidence="2" id="KW-1003">Cell membrane</keyword>
<protein>
    <submittedName>
        <fullName evidence="9">Tight adherence protein C</fullName>
    </submittedName>
</protein>
<dbReference type="InterPro" id="IPR045980">
    <property type="entry name" value="DUF5936"/>
</dbReference>
<keyword evidence="5 6" id="KW-0472">Membrane</keyword>
<dbReference type="eggNOG" id="COG2064">
    <property type="taxonomic scope" value="Bacteria"/>
</dbReference>
<dbReference type="Proteomes" id="UP000183413">
    <property type="component" value="Unassembled WGS sequence"/>
</dbReference>
<dbReference type="RefSeq" id="WP_021594673.1">
    <property type="nucleotide sequence ID" value="NZ_CP083237.1"/>
</dbReference>
<feature type="transmembrane region" description="Helical" evidence="6">
    <location>
        <begin position="152"/>
        <end position="170"/>
    </location>
</feature>
<name>A0A1I5D995_9ACTN</name>
<reference evidence="9 10" key="1">
    <citation type="submission" date="2016-10" db="EMBL/GenBank/DDBJ databases">
        <authorList>
            <person name="de Groot N.N."/>
        </authorList>
    </citation>
    <scope>NUCLEOTIDE SEQUENCE [LARGE SCALE GENOMIC DNA]</scope>
    <source>
        <strain evidence="9 10">DSM 43067</strain>
    </source>
</reference>
<dbReference type="EMBL" id="FOVH01000003">
    <property type="protein sequence ID" value="SFN95824.1"/>
    <property type="molecule type" value="Genomic_DNA"/>
</dbReference>
<organism evidence="9 10">
    <name type="scientific">Actinomadura madurae</name>
    <dbReference type="NCBI Taxonomy" id="1993"/>
    <lineage>
        <taxon>Bacteria</taxon>
        <taxon>Bacillati</taxon>
        <taxon>Actinomycetota</taxon>
        <taxon>Actinomycetes</taxon>
        <taxon>Streptosporangiales</taxon>
        <taxon>Thermomonosporaceae</taxon>
        <taxon>Actinomadura</taxon>
    </lineage>
</organism>
<evidence type="ECO:0000256" key="2">
    <source>
        <dbReference type="ARBA" id="ARBA00022475"/>
    </source>
</evidence>
<evidence type="ECO:0000256" key="4">
    <source>
        <dbReference type="ARBA" id="ARBA00022989"/>
    </source>
</evidence>
<comment type="subcellular location">
    <subcellularLocation>
        <location evidence="1">Cell membrane</location>
        <topology evidence="1">Multi-pass membrane protein</topology>
    </subcellularLocation>
</comment>
<evidence type="ECO:0000259" key="7">
    <source>
        <dbReference type="Pfam" id="PF00482"/>
    </source>
</evidence>
<feature type="domain" description="DUF5936" evidence="8">
    <location>
        <begin position="6"/>
        <end position="135"/>
    </location>
</feature>
<evidence type="ECO:0000259" key="8">
    <source>
        <dbReference type="Pfam" id="PF19359"/>
    </source>
</evidence>